<evidence type="ECO:0000256" key="2">
    <source>
        <dbReference type="ARBA" id="ARBA00022723"/>
    </source>
</evidence>
<evidence type="ECO:0000313" key="7">
    <source>
        <dbReference type="Proteomes" id="UP000658720"/>
    </source>
</evidence>
<organism evidence="6 7">
    <name type="scientific">Synechocystis salina LEGE 00031</name>
    <dbReference type="NCBI Taxonomy" id="1828736"/>
    <lineage>
        <taxon>Bacteria</taxon>
        <taxon>Bacillati</taxon>
        <taxon>Cyanobacteriota</taxon>
        <taxon>Cyanophyceae</taxon>
        <taxon>Synechococcales</taxon>
        <taxon>Merismopediaceae</taxon>
        <taxon>Synechocystis</taxon>
    </lineage>
</organism>
<name>A0ABR9VT35_9SYNC</name>
<dbReference type="SUPFAM" id="SSF50022">
    <property type="entry name" value="ISP domain"/>
    <property type="match status" value="1"/>
</dbReference>
<dbReference type="GO" id="GO:0051213">
    <property type="term" value="F:dioxygenase activity"/>
    <property type="evidence" value="ECO:0007669"/>
    <property type="project" value="UniProtKB-KW"/>
</dbReference>
<dbReference type="InterPro" id="IPR017941">
    <property type="entry name" value="Rieske_2Fe-2S"/>
</dbReference>
<evidence type="ECO:0000256" key="4">
    <source>
        <dbReference type="ARBA" id="ARBA00023014"/>
    </source>
</evidence>
<evidence type="ECO:0000259" key="5">
    <source>
        <dbReference type="PROSITE" id="PS51296"/>
    </source>
</evidence>
<keyword evidence="7" id="KW-1185">Reference proteome</keyword>
<protein>
    <submittedName>
        <fullName evidence="6">Aromatic ring-hydroxylating dioxygenase subunit alpha</fullName>
    </submittedName>
</protein>
<proteinExistence type="predicted"/>
<evidence type="ECO:0000256" key="1">
    <source>
        <dbReference type="ARBA" id="ARBA00022714"/>
    </source>
</evidence>
<keyword evidence="3" id="KW-0408">Iron</keyword>
<accession>A0ABR9VT35</accession>
<keyword evidence="4" id="KW-0411">Iron-sulfur</keyword>
<dbReference type="Gene3D" id="2.102.10.10">
    <property type="entry name" value="Rieske [2Fe-2S] iron-sulphur domain"/>
    <property type="match status" value="1"/>
</dbReference>
<keyword evidence="2" id="KW-0479">Metal-binding</keyword>
<dbReference type="PANTHER" id="PTHR21266:SF57">
    <property type="entry name" value="3-CHLOROBENZOATE-3,4-DIOXYGENASE"/>
    <property type="match status" value="1"/>
</dbReference>
<dbReference type="EMBL" id="JADEVV010000032">
    <property type="protein sequence ID" value="MBE9254506.1"/>
    <property type="molecule type" value="Genomic_DNA"/>
</dbReference>
<keyword evidence="6" id="KW-0560">Oxidoreductase</keyword>
<keyword evidence="1" id="KW-0001">2Fe-2S</keyword>
<dbReference type="Pfam" id="PF00355">
    <property type="entry name" value="Rieske"/>
    <property type="match status" value="1"/>
</dbReference>
<dbReference type="SUPFAM" id="SSF55961">
    <property type="entry name" value="Bet v1-like"/>
    <property type="match status" value="1"/>
</dbReference>
<keyword evidence="6" id="KW-0223">Dioxygenase</keyword>
<dbReference type="InterPro" id="IPR036922">
    <property type="entry name" value="Rieske_2Fe-2S_sf"/>
</dbReference>
<comment type="caution">
    <text evidence="6">The sequence shown here is derived from an EMBL/GenBank/DDBJ whole genome shotgun (WGS) entry which is preliminary data.</text>
</comment>
<dbReference type="RefSeq" id="WP_194020090.1">
    <property type="nucleotide sequence ID" value="NZ_JADEVV010000032.1"/>
</dbReference>
<dbReference type="InterPro" id="IPR050584">
    <property type="entry name" value="Cholesterol_7-desaturase"/>
</dbReference>
<gene>
    <name evidence="6" type="ORF">IQ217_11765</name>
</gene>
<reference evidence="6 7" key="1">
    <citation type="submission" date="2020-10" db="EMBL/GenBank/DDBJ databases">
        <authorList>
            <person name="Castelo-Branco R."/>
            <person name="Eusebio N."/>
            <person name="Adriana R."/>
            <person name="Vieira A."/>
            <person name="Brugerolle De Fraissinette N."/>
            <person name="Rezende De Castro R."/>
            <person name="Schneider M.P."/>
            <person name="Vasconcelos V."/>
            <person name="Leao P.N."/>
        </authorList>
    </citation>
    <scope>NUCLEOTIDE SEQUENCE [LARGE SCALE GENOMIC DNA]</scope>
    <source>
        <strain evidence="6 7">LEGE 00031</strain>
    </source>
</reference>
<dbReference type="PROSITE" id="PS51296">
    <property type="entry name" value="RIESKE"/>
    <property type="match status" value="1"/>
</dbReference>
<dbReference type="PANTHER" id="PTHR21266">
    <property type="entry name" value="IRON-SULFUR DOMAIN CONTAINING PROTEIN"/>
    <property type="match status" value="1"/>
</dbReference>
<dbReference type="Proteomes" id="UP000658720">
    <property type="component" value="Unassembled WGS sequence"/>
</dbReference>
<evidence type="ECO:0000313" key="6">
    <source>
        <dbReference type="EMBL" id="MBE9254506.1"/>
    </source>
</evidence>
<evidence type="ECO:0000256" key="3">
    <source>
        <dbReference type="ARBA" id="ARBA00023004"/>
    </source>
</evidence>
<feature type="domain" description="Rieske" evidence="5">
    <location>
        <begin position="24"/>
        <end position="127"/>
    </location>
</feature>
<dbReference type="CDD" id="cd03469">
    <property type="entry name" value="Rieske_RO_Alpha_N"/>
    <property type="match status" value="1"/>
</dbReference>
<sequence>MSALSSHSQALSVLRTTPINFNHWYVVAQAGELGQGPLGVILWEKQIAIYRDQEGQVRAVEDRCPHRQVKLSEGKVLGNNLECAYHGWQFDTQGHCTKIPYFSKAQKLPPCRLRTYPVQEKDGFIWLYPGDLDYLASHGPAPMAIPEWHHLNYIGSFAAFDCPGHFSYLIENLMDMHHGHLHDNYQAWASASLRQIETNGDRVVVDYDAQSYYKIDKIWSISQLFFPALRRLHPENLRVSYIYPHWSSTLGADFKIYCLFCPVSPNQTKAYLVHFTSLEAFPKLHKLPIAFRSFLKNWLSGTARPLLEGLIDQDIRMITQEQAAFEQNPDRQNVEVNPALAKVQQLIRQQALASESA</sequence>